<sequence>MHPVKGELNRRRFKFISLMKADFVRCRDVRYLHEIRVGKDGMRTINSDRKGQIIRDVTIPNNRPRKPKRGLVSLTDSVDIPHYRERVSKLSYLSHVVAENGLCKEAFRDVKRLYKVCFTTHIVNLRKLIRRITRKCYGPFAANRLTRSPSVSTKLLRKYPTLTGETKTHRQVGITVPLWTVPKPLKALIGDYSSDC</sequence>
<proteinExistence type="predicted"/>
<dbReference type="Proteomes" id="UP001251841">
    <property type="component" value="Genome"/>
</dbReference>
<keyword evidence="2" id="KW-1185">Reference proteome</keyword>
<dbReference type="EMBL" id="LC634421">
    <property type="protein sequence ID" value="BCX55512.1"/>
    <property type="molecule type" value="Genomic_RNA"/>
</dbReference>
<organism evidence="1 2">
    <name type="scientific">Cryphonectria naterciae splipalmivirus 1</name>
    <dbReference type="NCBI Taxonomy" id="2841740"/>
    <lineage>
        <taxon>Viruses</taxon>
        <taxon>Riboviria</taxon>
        <taxon>Orthornavirae</taxon>
        <taxon>Lenarviricota</taxon>
        <taxon>Amabiliviricetes</taxon>
        <taxon>Wolframvirales</taxon>
        <taxon>Splipalmiviridae</taxon>
        <taxon>Divipalmivirus</taxon>
        <taxon>Divipalmivirus cryphonectriae</taxon>
    </lineage>
</organism>
<protein>
    <submittedName>
        <fullName evidence="1">Uncharacterized protein</fullName>
    </submittedName>
</protein>
<evidence type="ECO:0000313" key="2">
    <source>
        <dbReference type="Proteomes" id="UP001251841"/>
    </source>
</evidence>
<reference evidence="1 2" key="1">
    <citation type="journal article" date="2011" name="Fungal Biol.">
        <title>Cryphonectria naterciae: a new species in the Cryphonectria-Endothia complex and diagnostic molecular markers based on microsatellite-primed PCR.</title>
        <authorList>
            <person name="Braganca H."/>
            <person name="Rigling D."/>
            <person name="Diogo E."/>
            <person name="Capelo J."/>
            <person name="Phillips A."/>
            <person name="Tenreiro R."/>
        </authorList>
    </citation>
    <scope>NUCLEOTIDE SEQUENCE [LARGE SCALE GENOMIC DNA]</scope>
    <source>
        <strain evidence="1">C0614</strain>
    </source>
</reference>
<evidence type="ECO:0000313" key="1">
    <source>
        <dbReference type="EMBL" id="BCX55512.1"/>
    </source>
</evidence>
<accession>A0AAD1NTV7</accession>
<name>A0AAD1NTV7_9VIRU</name>